<accession>A0ABV9ZD51</accession>
<evidence type="ECO:0000313" key="2">
    <source>
        <dbReference type="EMBL" id="MFC5138043.1"/>
    </source>
</evidence>
<dbReference type="Proteomes" id="UP001596175">
    <property type="component" value="Unassembled WGS sequence"/>
</dbReference>
<sequence length="144" mass="15789">MRDPEEVVRAYLDAVGALDLEALADTFADDVVMDLPYAPPGFPRRVEGKADVTAFFAGLPAMITPLRFHDYRLDVLADDPGSVLAQYASDARILTTDRPYRNSYIARFRVRGGAIAWFAEYFDPVTLVEALGGTVTMPGQEVSA</sequence>
<comment type="caution">
    <text evidence="2">The sequence shown here is derived from an EMBL/GenBank/DDBJ whole genome shotgun (WGS) entry which is preliminary data.</text>
</comment>
<dbReference type="InterPro" id="IPR037401">
    <property type="entry name" value="SnoaL-like"/>
</dbReference>
<dbReference type="SUPFAM" id="SSF54427">
    <property type="entry name" value="NTF2-like"/>
    <property type="match status" value="1"/>
</dbReference>
<dbReference type="Gene3D" id="3.10.450.50">
    <property type="match status" value="1"/>
</dbReference>
<proteinExistence type="predicted"/>
<protein>
    <submittedName>
        <fullName evidence="2">Nuclear transport factor 2 family protein</fullName>
    </submittedName>
</protein>
<reference evidence="3" key="1">
    <citation type="journal article" date="2019" name="Int. J. Syst. Evol. Microbiol.">
        <title>The Global Catalogue of Microorganisms (GCM) 10K type strain sequencing project: providing services to taxonomists for standard genome sequencing and annotation.</title>
        <authorList>
            <consortium name="The Broad Institute Genomics Platform"/>
            <consortium name="The Broad Institute Genome Sequencing Center for Infectious Disease"/>
            <person name="Wu L."/>
            <person name="Ma J."/>
        </authorList>
    </citation>
    <scope>NUCLEOTIDE SEQUENCE [LARGE SCALE GENOMIC DNA]</scope>
    <source>
        <strain evidence="3">XZYJ18</strain>
    </source>
</reference>
<dbReference type="InterPro" id="IPR032710">
    <property type="entry name" value="NTF2-like_dom_sf"/>
</dbReference>
<keyword evidence="3" id="KW-1185">Reference proteome</keyword>
<dbReference type="RefSeq" id="WP_378020239.1">
    <property type="nucleotide sequence ID" value="NZ_JBHSKG010000002.1"/>
</dbReference>
<gene>
    <name evidence="2" type="ORF">ACFPK1_07350</name>
</gene>
<name>A0ABV9ZD51_9PSEU</name>
<organism evidence="2 3">
    <name type="scientific">Actinomycetospora rhizophila</name>
    <dbReference type="NCBI Taxonomy" id="1416876"/>
    <lineage>
        <taxon>Bacteria</taxon>
        <taxon>Bacillati</taxon>
        <taxon>Actinomycetota</taxon>
        <taxon>Actinomycetes</taxon>
        <taxon>Pseudonocardiales</taxon>
        <taxon>Pseudonocardiaceae</taxon>
        <taxon>Actinomycetospora</taxon>
    </lineage>
</organism>
<feature type="domain" description="SnoaL-like" evidence="1">
    <location>
        <begin position="8"/>
        <end position="116"/>
    </location>
</feature>
<evidence type="ECO:0000313" key="3">
    <source>
        <dbReference type="Proteomes" id="UP001596175"/>
    </source>
</evidence>
<dbReference type="Pfam" id="PF12680">
    <property type="entry name" value="SnoaL_2"/>
    <property type="match status" value="1"/>
</dbReference>
<dbReference type="EMBL" id="JBHSKG010000002">
    <property type="protein sequence ID" value="MFC5138043.1"/>
    <property type="molecule type" value="Genomic_DNA"/>
</dbReference>
<evidence type="ECO:0000259" key="1">
    <source>
        <dbReference type="Pfam" id="PF12680"/>
    </source>
</evidence>